<evidence type="ECO:0000259" key="1">
    <source>
        <dbReference type="Pfam" id="PF14028"/>
    </source>
</evidence>
<evidence type="ECO:0000313" key="2">
    <source>
        <dbReference type="EMBL" id="COR85690.1"/>
    </source>
</evidence>
<reference evidence="2 4" key="1">
    <citation type="submission" date="2015-03" db="EMBL/GenBank/DDBJ databases">
        <authorList>
            <person name="Murphy D."/>
        </authorList>
    </citation>
    <scope>NUCLEOTIDE SEQUENCE [LARGE SCALE GENOMIC DNA]</scope>
    <source>
        <strain evidence="2 4">SMRU1708</strain>
    </source>
</reference>
<dbReference type="AlphaFoldDB" id="A0A0T8ZXE4"/>
<gene>
    <name evidence="2" type="ORF">ERS021218_01840</name>
    <name evidence="3" type="ORF">SAMEA3381574_01626</name>
</gene>
<sequence>MKRDWKSKHLFYHDVQQFDKLVIYLSKFMDKLVNQNQIEKYFYIRYWEGGPHIRLRYLVRDTQNFETIDSMINKYAYKFWENNPPMKLLNKTDYKKIYNESIDNNGKMDRKLRKNATIENIAYIPEIERYGGEEALIVSEDLFCICSQVSTALLNVVDNYYYEKKFLCKILLTFYIIFVFHNECNLTSEEILKMDSYAINFWESKGVGIDKKILEFIQKNITVIKNKNFLNKDFDIYVKKIHNLFFVISTLVSKEQYMGIVSSQIHMFANRMGISPTIEVTMLDFFLREDSD</sequence>
<dbReference type="PATRIC" id="fig|1313.5272.peg.215"/>
<accession>A0A0T8ZXE4</accession>
<reference evidence="3 5" key="2">
    <citation type="submission" date="2019-04" db="EMBL/GenBank/DDBJ databases">
        <authorList>
            <consortium name="Pathogen Informatics"/>
        </authorList>
    </citation>
    <scope>NUCLEOTIDE SEQUENCE [LARGE SCALE GENOMIC DNA]</scope>
    <source>
        <strain evidence="3 5">GPSC232</strain>
    </source>
</reference>
<evidence type="ECO:0000313" key="5">
    <source>
        <dbReference type="Proteomes" id="UP000304540"/>
    </source>
</evidence>
<proteinExistence type="predicted"/>
<evidence type="ECO:0000313" key="3">
    <source>
        <dbReference type="EMBL" id="VRI37319.1"/>
    </source>
</evidence>
<protein>
    <submittedName>
        <fullName evidence="2">Thiopeptide-type bacteriocin biosynthesis domain</fullName>
    </submittedName>
</protein>
<dbReference type="EMBL" id="CRVC01000027">
    <property type="protein sequence ID" value="COR85690.1"/>
    <property type="molecule type" value="Genomic_DNA"/>
</dbReference>
<dbReference type="Proteomes" id="UP000304540">
    <property type="component" value="Unassembled WGS sequence"/>
</dbReference>
<dbReference type="Proteomes" id="UP000046095">
    <property type="component" value="Unassembled WGS sequence"/>
</dbReference>
<feature type="domain" description="Thiopeptide-type bacteriocin biosynthesis" evidence="1">
    <location>
        <begin position="5"/>
        <end position="285"/>
    </location>
</feature>
<evidence type="ECO:0000313" key="4">
    <source>
        <dbReference type="Proteomes" id="UP000046095"/>
    </source>
</evidence>
<dbReference type="InterPro" id="IPR023809">
    <property type="entry name" value="Thiopep_bacteriocin_synth_dom"/>
</dbReference>
<dbReference type="Pfam" id="PF14028">
    <property type="entry name" value="Lant_dehydr_C"/>
    <property type="match status" value="1"/>
</dbReference>
<name>A0A0T8ZXE4_STREE</name>
<dbReference type="EMBL" id="CABABW010000016">
    <property type="protein sequence ID" value="VRI37319.1"/>
    <property type="molecule type" value="Genomic_DNA"/>
</dbReference>
<organism evidence="2 4">
    <name type="scientific">Streptococcus pneumoniae</name>
    <dbReference type="NCBI Taxonomy" id="1313"/>
    <lineage>
        <taxon>Bacteria</taxon>
        <taxon>Bacillati</taxon>
        <taxon>Bacillota</taxon>
        <taxon>Bacilli</taxon>
        <taxon>Lactobacillales</taxon>
        <taxon>Streptococcaceae</taxon>
        <taxon>Streptococcus</taxon>
    </lineage>
</organism>